<keyword evidence="3" id="KW-1185">Reference proteome</keyword>
<reference evidence="2 3" key="1">
    <citation type="journal article" date="2014" name="PLoS Genet.">
        <title>Phylogenetically driven sequencing of extremely halophilic archaea reveals strategies for static and dynamic osmo-response.</title>
        <authorList>
            <person name="Becker E.A."/>
            <person name="Seitzer P.M."/>
            <person name="Tritt A."/>
            <person name="Larsen D."/>
            <person name="Krusor M."/>
            <person name="Yao A.I."/>
            <person name="Wu D."/>
            <person name="Madern D."/>
            <person name="Eisen J.A."/>
            <person name="Darling A.E."/>
            <person name="Facciotti M.T."/>
        </authorList>
    </citation>
    <scope>NUCLEOTIDE SEQUENCE [LARGE SCALE GENOMIC DNA]</scope>
    <source>
        <strain evidence="2 3">DSM 12278</strain>
    </source>
</reference>
<evidence type="ECO:0000313" key="2">
    <source>
        <dbReference type="EMBL" id="ELY97444.1"/>
    </source>
</evidence>
<protein>
    <submittedName>
        <fullName evidence="2">Uncharacterized protein</fullName>
    </submittedName>
</protein>
<comment type="caution">
    <text evidence="2">The sequence shown here is derived from an EMBL/GenBank/DDBJ whole genome shotgun (WGS) entry which is preliminary data.</text>
</comment>
<feature type="region of interest" description="Disordered" evidence="1">
    <location>
        <begin position="39"/>
        <end position="59"/>
    </location>
</feature>
<organism evidence="2 3">
    <name type="scientific">Natrialba asiatica (strain ATCC 700177 / DSM 12278 / JCM 9576 / FERM P-10747 / NBRC 102637 / 172P1)</name>
    <dbReference type="NCBI Taxonomy" id="29540"/>
    <lineage>
        <taxon>Archaea</taxon>
        <taxon>Methanobacteriati</taxon>
        <taxon>Methanobacteriota</taxon>
        <taxon>Stenosarchaea group</taxon>
        <taxon>Halobacteria</taxon>
        <taxon>Halobacteriales</taxon>
        <taxon>Natrialbaceae</taxon>
        <taxon>Natrialba</taxon>
    </lineage>
</organism>
<evidence type="ECO:0000256" key="1">
    <source>
        <dbReference type="SAM" id="MobiDB-lite"/>
    </source>
</evidence>
<dbReference type="STRING" id="29540.C481_20381"/>
<proteinExistence type="predicted"/>
<dbReference type="OrthoDB" id="202985at2157"/>
<dbReference type="EMBL" id="AOIO01000041">
    <property type="protein sequence ID" value="ELY97444.1"/>
    <property type="molecule type" value="Genomic_DNA"/>
</dbReference>
<dbReference type="RefSeq" id="WP_006111170.1">
    <property type="nucleotide sequence ID" value="NZ_AOIO01000041.1"/>
</dbReference>
<name>M0AFY2_NATA1</name>
<gene>
    <name evidence="2" type="ORF">C481_20381</name>
</gene>
<dbReference type="Proteomes" id="UP000011554">
    <property type="component" value="Unassembled WGS sequence"/>
</dbReference>
<evidence type="ECO:0000313" key="3">
    <source>
        <dbReference type="Proteomes" id="UP000011554"/>
    </source>
</evidence>
<accession>M0AFY2</accession>
<dbReference type="AlphaFoldDB" id="M0AFY2"/>
<dbReference type="PATRIC" id="fig|29540.5.peg.4142"/>
<sequence>MAVYPNANPDWGSIEAEVSTLEIAETVCSGLEEQYDLLTEDERENGEVDLSSRGPKLIV</sequence>